<accession>A0ABR1A995</accession>
<protein>
    <submittedName>
        <fullName evidence="2">Hemogen-like isoform X1</fullName>
    </submittedName>
</protein>
<reference evidence="2 3" key="1">
    <citation type="submission" date="2021-05" db="EMBL/GenBank/DDBJ databases">
        <authorList>
            <person name="Zahm M."/>
            <person name="Klopp C."/>
            <person name="Cabau C."/>
            <person name="Kuhl H."/>
            <person name="Suciu R."/>
            <person name="Ciorpac M."/>
            <person name="Holostenco D."/>
            <person name="Gessner J."/>
            <person name="Wuertz S."/>
            <person name="Hohne C."/>
            <person name="Stock M."/>
            <person name="Gislard M."/>
            <person name="Lluch J."/>
            <person name="Milhes M."/>
            <person name="Lampietro C."/>
            <person name="Lopez Roques C."/>
            <person name="Donnadieu C."/>
            <person name="Du K."/>
            <person name="Schartl M."/>
            <person name="Guiguen Y."/>
        </authorList>
    </citation>
    <scope>NUCLEOTIDE SEQUENCE [LARGE SCALE GENOMIC DNA]</scope>
    <source>
        <strain evidence="2">Hh-F2</strain>
        <tissue evidence="2">Blood</tissue>
    </source>
</reference>
<evidence type="ECO:0000256" key="1">
    <source>
        <dbReference type="SAM" id="MobiDB-lite"/>
    </source>
</evidence>
<proteinExistence type="predicted"/>
<name>A0ABR1A995_HUSHU</name>
<comment type="caution">
    <text evidence="2">The sequence shown here is derived from an EMBL/GenBank/DDBJ whole genome shotgun (WGS) entry which is preliminary data.</text>
</comment>
<dbReference type="Proteomes" id="UP001369086">
    <property type="component" value="Unassembled WGS sequence"/>
</dbReference>
<keyword evidence="3" id="KW-1185">Reference proteome</keyword>
<sequence>MVKPDKNVWVGVPNFWRKRNDRKAACSLLFNKSIENNMERYSEHDDPNDNRGGISSRLRDRDLLKKRKTEAQEKETYQWVHGEQSQRKRQRQEKKSSRRRYRRRDKTPEPEPSPEGPSQKEDAQEEGAPLAAPPRGTFLAQEDPFPEQKSSQEPVEGEPSHAEPYSQNGSKTLEASLIVDVGPEGENEQEAPCSQETLRIVPEFSEELSAAATDTAEVFNIPTLESTLPEQEYLPRNYF</sequence>
<evidence type="ECO:0000313" key="3">
    <source>
        <dbReference type="Proteomes" id="UP001369086"/>
    </source>
</evidence>
<gene>
    <name evidence="2" type="ORF">HHUSO_G2728</name>
</gene>
<evidence type="ECO:0000313" key="2">
    <source>
        <dbReference type="EMBL" id="KAK6493201.1"/>
    </source>
</evidence>
<feature type="compositionally biased region" description="Basic and acidic residues" evidence="1">
    <location>
        <begin position="57"/>
        <end position="76"/>
    </location>
</feature>
<feature type="compositionally biased region" description="Basic residues" evidence="1">
    <location>
        <begin position="87"/>
        <end position="105"/>
    </location>
</feature>
<feature type="region of interest" description="Disordered" evidence="1">
    <location>
        <begin position="40"/>
        <end position="173"/>
    </location>
</feature>
<organism evidence="2 3">
    <name type="scientific">Huso huso</name>
    <name type="common">Beluga</name>
    <name type="synonym">Acipenser huso</name>
    <dbReference type="NCBI Taxonomy" id="61971"/>
    <lineage>
        <taxon>Eukaryota</taxon>
        <taxon>Metazoa</taxon>
        <taxon>Chordata</taxon>
        <taxon>Craniata</taxon>
        <taxon>Vertebrata</taxon>
        <taxon>Euteleostomi</taxon>
        <taxon>Actinopterygii</taxon>
        <taxon>Chondrostei</taxon>
        <taxon>Acipenseriformes</taxon>
        <taxon>Acipenseridae</taxon>
        <taxon>Huso</taxon>
    </lineage>
</organism>
<dbReference type="EMBL" id="JAHFZB010000002">
    <property type="protein sequence ID" value="KAK6493201.1"/>
    <property type="molecule type" value="Genomic_DNA"/>
</dbReference>
<feature type="compositionally biased region" description="Basic and acidic residues" evidence="1">
    <location>
        <begin position="40"/>
        <end position="49"/>
    </location>
</feature>